<reference evidence="2" key="1">
    <citation type="journal article" date="2015" name="Nat. Genet.">
        <title>The genome and transcriptome of the zoonotic hookworm Ancylostoma ceylanicum identify infection-specific gene families.</title>
        <authorList>
            <person name="Schwarz E.M."/>
            <person name="Hu Y."/>
            <person name="Antoshechkin I."/>
            <person name="Miller M.M."/>
            <person name="Sternberg P.W."/>
            <person name="Aroian R.V."/>
        </authorList>
    </citation>
    <scope>NUCLEOTIDE SEQUENCE</scope>
    <source>
        <strain evidence="2">HY135</strain>
    </source>
</reference>
<keyword evidence="2" id="KW-1185">Reference proteome</keyword>
<evidence type="ECO:0000313" key="2">
    <source>
        <dbReference type="Proteomes" id="UP000024635"/>
    </source>
</evidence>
<comment type="caution">
    <text evidence="1">The sequence shown here is derived from an EMBL/GenBank/DDBJ whole genome shotgun (WGS) entry which is preliminary data.</text>
</comment>
<protein>
    <submittedName>
        <fullName evidence="1">Uncharacterized protein</fullName>
    </submittedName>
</protein>
<proteinExistence type="predicted"/>
<sequence>MPVRRIMPFTVWGTSDEPSQCFILPDFSGTNSSTPGMDGLVGHGRDQTMDHVRAQRAAYHCTTHAHIIEVTTSNFEEA</sequence>
<accession>A0A016VGH3</accession>
<gene>
    <name evidence="1" type="primary">Acey_s0011.g1561</name>
    <name evidence="1" type="ORF">Y032_0011g1561</name>
</gene>
<organism evidence="1 2">
    <name type="scientific">Ancylostoma ceylanicum</name>
    <dbReference type="NCBI Taxonomy" id="53326"/>
    <lineage>
        <taxon>Eukaryota</taxon>
        <taxon>Metazoa</taxon>
        <taxon>Ecdysozoa</taxon>
        <taxon>Nematoda</taxon>
        <taxon>Chromadorea</taxon>
        <taxon>Rhabditida</taxon>
        <taxon>Rhabditina</taxon>
        <taxon>Rhabditomorpha</taxon>
        <taxon>Strongyloidea</taxon>
        <taxon>Ancylostomatidae</taxon>
        <taxon>Ancylostomatinae</taxon>
        <taxon>Ancylostoma</taxon>
    </lineage>
</organism>
<dbReference type="EMBL" id="JARK01001347">
    <property type="protein sequence ID" value="EYC26102.1"/>
    <property type="molecule type" value="Genomic_DNA"/>
</dbReference>
<name>A0A016VGH3_9BILA</name>
<evidence type="ECO:0000313" key="1">
    <source>
        <dbReference type="EMBL" id="EYC26102.1"/>
    </source>
</evidence>
<dbReference type="AlphaFoldDB" id="A0A016VGH3"/>
<dbReference type="Proteomes" id="UP000024635">
    <property type="component" value="Unassembled WGS sequence"/>
</dbReference>